<feature type="domain" description="HTH lacI-type" evidence="4">
    <location>
        <begin position="8"/>
        <end position="62"/>
    </location>
</feature>
<reference evidence="5" key="1">
    <citation type="submission" date="2020-05" db="EMBL/GenBank/DDBJ databases">
        <authorList>
            <person name="Chiriac C."/>
            <person name="Salcher M."/>
            <person name="Ghai R."/>
            <person name="Kavagutti S V."/>
        </authorList>
    </citation>
    <scope>NUCLEOTIDE SEQUENCE</scope>
</reference>
<sequence>MPANSKQPNIYDVARLAEVSHQTVSRVINNYQGMKPETRERVEQAMQTLGYRPNLAARALVTSKSNIVGILASDTDFTGPAMVVHKLEKTARKGGFFAITTSIDPDSPESIIEGIDYLQKLGIEGLVIVTPQTTAVDIARDRLRGVPVITIDSMYRMDEQAVSMDNFAGATAATNHLIELGHSQIIHISGPKLWFESNARISGYSSAMLSASLVPKIIDGDWNIDTGYRIGMQLNIDQPLTTAIFAANDYLAMGLLHAFRLRGILVPERISIVGFDDLPETPYLSPPLTTVRQDFEALGTLAMTLLLDTINGQRLLGHDRLIPELVVRDSTTPPSIY</sequence>
<dbReference type="InterPro" id="IPR010982">
    <property type="entry name" value="Lambda_DNA-bd_dom_sf"/>
</dbReference>
<dbReference type="Pfam" id="PF00356">
    <property type="entry name" value="LacI"/>
    <property type="match status" value="1"/>
</dbReference>
<evidence type="ECO:0000259" key="4">
    <source>
        <dbReference type="PROSITE" id="PS50932"/>
    </source>
</evidence>
<dbReference type="SMART" id="SM00354">
    <property type="entry name" value="HTH_LACI"/>
    <property type="match status" value="1"/>
</dbReference>
<dbReference type="PROSITE" id="PS50932">
    <property type="entry name" value="HTH_LACI_2"/>
    <property type="match status" value="1"/>
</dbReference>
<dbReference type="CDD" id="cd01574">
    <property type="entry name" value="PBP1_LacI"/>
    <property type="match status" value="1"/>
</dbReference>
<keyword evidence="2" id="KW-0238">DNA-binding</keyword>
<accession>A0A6J6J7M5</accession>
<evidence type="ECO:0000256" key="3">
    <source>
        <dbReference type="ARBA" id="ARBA00023163"/>
    </source>
</evidence>
<evidence type="ECO:0000256" key="1">
    <source>
        <dbReference type="ARBA" id="ARBA00023015"/>
    </source>
</evidence>
<dbReference type="InterPro" id="IPR046335">
    <property type="entry name" value="LacI/GalR-like_sensor"/>
</dbReference>
<dbReference type="PROSITE" id="PS00356">
    <property type="entry name" value="HTH_LACI_1"/>
    <property type="match status" value="1"/>
</dbReference>
<dbReference type="PANTHER" id="PTHR30146:SF109">
    <property type="entry name" value="HTH-TYPE TRANSCRIPTIONAL REGULATOR GALS"/>
    <property type="match status" value="1"/>
</dbReference>
<evidence type="ECO:0000313" key="5">
    <source>
        <dbReference type="EMBL" id="CAB4632503.1"/>
    </source>
</evidence>
<organism evidence="5">
    <name type="scientific">freshwater metagenome</name>
    <dbReference type="NCBI Taxonomy" id="449393"/>
    <lineage>
        <taxon>unclassified sequences</taxon>
        <taxon>metagenomes</taxon>
        <taxon>ecological metagenomes</taxon>
    </lineage>
</organism>
<dbReference type="CDD" id="cd01392">
    <property type="entry name" value="HTH_LacI"/>
    <property type="match status" value="1"/>
</dbReference>
<dbReference type="Gene3D" id="3.40.50.2300">
    <property type="match status" value="2"/>
</dbReference>
<dbReference type="AlphaFoldDB" id="A0A6J6J7M5"/>
<dbReference type="InterPro" id="IPR028082">
    <property type="entry name" value="Peripla_BP_I"/>
</dbReference>
<evidence type="ECO:0000256" key="2">
    <source>
        <dbReference type="ARBA" id="ARBA00023125"/>
    </source>
</evidence>
<dbReference type="SUPFAM" id="SSF53822">
    <property type="entry name" value="Periplasmic binding protein-like I"/>
    <property type="match status" value="1"/>
</dbReference>
<gene>
    <name evidence="5" type="ORF">UFOPK2032_00713</name>
</gene>
<protein>
    <submittedName>
        <fullName evidence="5">Unannotated protein</fullName>
    </submittedName>
</protein>
<dbReference type="GO" id="GO:0000976">
    <property type="term" value="F:transcription cis-regulatory region binding"/>
    <property type="evidence" value="ECO:0007669"/>
    <property type="project" value="TreeGrafter"/>
</dbReference>
<dbReference type="EMBL" id="CAEZVM010000023">
    <property type="protein sequence ID" value="CAB4632503.1"/>
    <property type="molecule type" value="Genomic_DNA"/>
</dbReference>
<name>A0A6J6J7M5_9ZZZZ</name>
<proteinExistence type="predicted"/>
<dbReference type="PANTHER" id="PTHR30146">
    <property type="entry name" value="LACI-RELATED TRANSCRIPTIONAL REPRESSOR"/>
    <property type="match status" value="1"/>
</dbReference>
<dbReference type="SUPFAM" id="SSF47413">
    <property type="entry name" value="lambda repressor-like DNA-binding domains"/>
    <property type="match status" value="1"/>
</dbReference>
<dbReference type="Gene3D" id="1.10.260.40">
    <property type="entry name" value="lambda repressor-like DNA-binding domains"/>
    <property type="match status" value="1"/>
</dbReference>
<dbReference type="InterPro" id="IPR000843">
    <property type="entry name" value="HTH_LacI"/>
</dbReference>
<dbReference type="Pfam" id="PF13377">
    <property type="entry name" value="Peripla_BP_3"/>
    <property type="match status" value="1"/>
</dbReference>
<keyword evidence="3" id="KW-0804">Transcription</keyword>
<dbReference type="GO" id="GO:0003700">
    <property type="term" value="F:DNA-binding transcription factor activity"/>
    <property type="evidence" value="ECO:0007669"/>
    <property type="project" value="TreeGrafter"/>
</dbReference>
<keyword evidence="1" id="KW-0805">Transcription regulation</keyword>